<dbReference type="PANTHER" id="PTHR21654:SF31">
    <property type="entry name" value="OS02G0104500 PROTEIN"/>
    <property type="match status" value="1"/>
</dbReference>
<feature type="region of interest" description="Disordered" evidence="1">
    <location>
        <begin position="130"/>
        <end position="174"/>
    </location>
</feature>
<dbReference type="PANTHER" id="PTHR21654">
    <property type="entry name" value="FI21293P1"/>
    <property type="match status" value="1"/>
</dbReference>
<gene>
    <name evidence="2" type="ORF">SASPL_148918</name>
</gene>
<proteinExistence type="predicted"/>
<keyword evidence="3" id="KW-1185">Reference proteome</keyword>
<dbReference type="EMBL" id="PNBA02000019">
    <property type="protein sequence ID" value="KAG6391166.1"/>
    <property type="molecule type" value="Genomic_DNA"/>
</dbReference>
<sequence length="285" mass="32828">MHSGFETPGIHHQPQPENPLLLSMNPTHILDQIYSLPTTQQHHFAGGYFPLNFKLGLNGRGDAHLLRGSEQYQLPDARQSSLGMLHSQFWYTKFKFNLFCVPHFLILLKKKFWGYTRTPIVPAPSATAYKRDTTQTAPNSTPPPLPGLPAFNEEESSRTLKETKKTKRRRKKTADPVVISPMAEFFESLVKQVVDHQENLQKKFTEVIDRLSEERRAREDAWRSQEVAHFEREAAARTHEKAMEKSREAMIVSYLERITGQRIDLPSYGSNCAGEDEIRRDLDRN</sequence>
<comment type="caution">
    <text evidence="2">The sequence shown here is derived from an EMBL/GenBank/DDBJ whole genome shotgun (WGS) entry which is preliminary data.</text>
</comment>
<dbReference type="Proteomes" id="UP000298416">
    <property type="component" value="Unassembled WGS sequence"/>
</dbReference>
<accession>A0A8X8Z462</accession>
<protein>
    <submittedName>
        <fullName evidence="2">Uncharacterized protein</fullName>
    </submittedName>
</protein>
<evidence type="ECO:0000256" key="1">
    <source>
        <dbReference type="SAM" id="MobiDB-lite"/>
    </source>
</evidence>
<evidence type="ECO:0000313" key="2">
    <source>
        <dbReference type="EMBL" id="KAG6391166.1"/>
    </source>
</evidence>
<evidence type="ECO:0000313" key="3">
    <source>
        <dbReference type="Proteomes" id="UP000298416"/>
    </source>
</evidence>
<reference evidence="2" key="1">
    <citation type="submission" date="2018-01" db="EMBL/GenBank/DDBJ databases">
        <authorList>
            <person name="Mao J.F."/>
        </authorList>
    </citation>
    <scope>NUCLEOTIDE SEQUENCE</scope>
    <source>
        <strain evidence="2">Huo1</strain>
        <tissue evidence="2">Leaf</tissue>
    </source>
</reference>
<name>A0A8X8Z462_SALSN</name>
<dbReference type="AlphaFoldDB" id="A0A8X8Z462"/>
<reference evidence="2" key="2">
    <citation type="submission" date="2020-08" db="EMBL/GenBank/DDBJ databases">
        <title>Plant Genome Project.</title>
        <authorList>
            <person name="Zhang R.-G."/>
        </authorList>
    </citation>
    <scope>NUCLEOTIDE SEQUENCE</scope>
    <source>
        <strain evidence="2">Huo1</strain>
        <tissue evidence="2">Leaf</tissue>
    </source>
</reference>
<organism evidence="2">
    <name type="scientific">Salvia splendens</name>
    <name type="common">Scarlet sage</name>
    <dbReference type="NCBI Taxonomy" id="180675"/>
    <lineage>
        <taxon>Eukaryota</taxon>
        <taxon>Viridiplantae</taxon>
        <taxon>Streptophyta</taxon>
        <taxon>Embryophyta</taxon>
        <taxon>Tracheophyta</taxon>
        <taxon>Spermatophyta</taxon>
        <taxon>Magnoliopsida</taxon>
        <taxon>eudicotyledons</taxon>
        <taxon>Gunneridae</taxon>
        <taxon>Pentapetalae</taxon>
        <taxon>asterids</taxon>
        <taxon>lamiids</taxon>
        <taxon>Lamiales</taxon>
        <taxon>Lamiaceae</taxon>
        <taxon>Nepetoideae</taxon>
        <taxon>Mentheae</taxon>
        <taxon>Salviinae</taxon>
        <taxon>Salvia</taxon>
        <taxon>Salvia subgen. Calosphace</taxon>
        <taxon>core Calosphace</taxon>
    </lineage>
</organism>